<gene>
    <name evidence="1" type="ordered locus">Psta_1443</name>
</gene>
<dbReference type="EMBL" id="CP001848">
    <property type="protein sequence ID" value="ADB16118.1"/>
    <property type="molecule type" value="Genomic_DNA"/>
</dbReference>
<dbReference type="KEGG" id="psl:Psta_1443"/>
<reference evidence="1 2" key="1">
    <citation type="journal article" date="2009" name="Stand. Genomic Sci.">
        <title>Complete genome sequence of Pirellula staleyi type strain (ATCC 27377).</title>
        <authorList>
            <person name="Clum A."/>
            <person name="Tindall B.J."/>
            <person name="Sikorski J."/>
            <person name="Ivanova N."/>
            <person name="Mavrommatis K."/>
            <person name="Lucas S."/>
            <person name="Glavina del Rio T."/>
            <person name="Nolan M."/>
            <person name="Chen F."/>
            <person name="Tice H."/>
            <person name="Pitluck S."/>
            <person name="Cheng J.F."/>
            <person name="Chertkov O."/>
            <person name="Brettin T."/>
            <person name="Han C."/>
            <person name="Detter J.C."/>
            <person name="Kuske C."/>
            <person name="Bruce D."/>
            <person name="Goodwin L."/>
            <person name="Ovchinikova G."/>
            <person name="Pati A."/>
            <person name="Mikhailova N."/>
            <person name="Chen A."/>
            <person name="Palaniappan K."/>
            <person name="Land M."/>
            <person name="Hauser L."/>
            <person name="Chang Y.J."/>
            <person name="Jeffries C.D."/>
            <person name="Chain P."/>
            <person name="Rohde M."/>
            <person name="Goker M."/>
            <person name="Bristow J."/>
            <person name="Eisen J.A."/>
            <person name="Markowitz V."/>
            <person name="Hugenholtz P."/>
            <person name="Kyrpides N.C."/>
            <person name="Klenk H.P."/>
            <person name="Lapidus A."/>
        </authorList>
    </citation>
    <scope>NUCLEOTIDE SEQUENCE [LARGE SCALE GENOMIC DNA]</scope>
    <source>
        <strain evidence="2">ATCC 27377 / DSM 6068 / ICPB 4128</strain>
    </source>
</reference>
<dbReference type="Proteomes" id="UP000001887">
    <property type="component" value="Chromosome"/>
</dbReference>
<name>D2QX14_PIRSD</name>
<protein>
    <submittedName>
        <fullName evidence="1">Uncharacterized protein</fullName>
    </submittedName>
</protein>
<keyword evidence="2" id="KW-1185">Reference proteome</keyword>
<proteinExistence type="predicted"/>
<dbReference type="STRING" id="530564.Psta_1443"/>
<organism evidence="1 2">
    <name type="scientific">Pirellula staleyi (strain ATCC 27377 / DSM 6068 / ICPB 4128)</name>
    <name type="common">Pirella staleyi</name>
    <dbReference type="NCBI Taxonomy" id="530564"/>
    <lineage>
        <taxon>Bacteria</taxon>
        <taxon>Pseudomonadati</taxon>
        <taxon>Planctomycetota</taxon>
        <taxon>Planctomycetia</taxon>
        <taxon>Pirellulales</taxon>
        <taxon>Pirellulaceae</taxon>
        <taxon>Pirellula</taxon>
    </lineage>
</organism>
<accession>D2QX14</accession>
<evidence type="ECO:0000313" key="1">
    <source>
        <dbReference type="EMBL" id="ADB16118.1"/>
    </source>
</evidence>
<dbReference type="HOGENOM" id="CLU_3010339_0_0_0"/>
<dbReference type="AlphaFoldDB" id="D2QX14"/>
<evidence type="ECO:0000313" key="2">
    <source>
        <dbReference type="Proteomes" id="UP000001887"/>
    </source>
</evidence>
<sequence>MKFTFPFGGAVVSSDFLEEYERLKFETEGCGWLVSCDDSAEVVEVASGDNVVGRGM</sequence>